<accession>A0A411ADB2</accession>
<proteinExistence type="predicted"/>
<dbReference type="GO" id="GO:0005840">
    <property type="term" value="C:ribosome"/>
    <property type="evidence" value="ECO:0007669"/>
    <property type="project" value="UniProtKB-KW"/>
</dbReference>
<organism evidence="1">
    <name type="scientific">Babesia sp. Dunhuang</name>
    <dbReference type="NCBI Taxonomy" id="1164853"/>
    <lineage>
        <taxon>Eukaryota</taxon>
        <taxon>Sar</taxon>
        <taxon>Alveolata</taxon>
        <taxon>Apicomplexa</taxon>
        <taxon>Aconoidasida</taxon>
        <taxon>Piroplasmida</taxon>
        <taxon>Babesiidae</taxon>
        <taxon>Babesia</taxon>
    </lineage>
</organism>
<sequence>MMSNNILTKIIIYNYLYDNINYKNDKFLYNISLSIQTITRQLPLYIFNKKKEVTGTKTTLIGKNLLEFVYKFKIFTLTKLYKTSIFYKNIYNFDSNFNLDVCLNNRSYFFEYFNSSNLDHVCKFNIKFIFNKYLNNLIKLNYIKNNLNFKL</sequence>
<dbReference type="AlphaFoldDB" id="A0A411ADB2"/>
<name>A0A411ADB2_9APIC</name>
<dbReference type="Gene3D" id="3.30.1440.10">
    <property type="match status" value="1"/>
</dbReference>
<dbReference type="InterPro" id="IPR022803">
    <property type="entry name" value="Ribosomal_uL5_dom_sf"/>
</dbReference>
<dbReference type="SUPFAM" id="SSF55282">
    <property type="entry name" value="RL5-like"/>
    <property type="match status" value="1"/>
</dbReference>
<dbReference type="EMBL" id="MH992225">
    <property type="protein sequence ID" value="QAX27002.1"/>
    <property type="molecule type" value="Genomic_DNA"/>
</dbReference>
<gene>
    <name evidence="1" type="primary">rpl5</name>
</gene>
<reference evidence="1" key="1">
    <citation type="submission" date="2018-09" db="EMBL/GenBank/DDBJ databases">
        <title>Comparative sequence analysis of Babesia apicoplast genomes of sheep originating from six regions.</title>
        <authorList>
            <person name="Wang X."/>
            <person name="Guan G."/>
        </authorList>
    </citation>
    <scope>NUCLEOTIDE SEQUENCE</scope>
</reference>
<keyword evidence="1" id="KW-0689">Ribosomal protein</keyword>
<keyword evidence="1" id="KW-0687">Ribonucleoprotein</keyword>
<protein>
    <submittedName>
        <fullName evidence="1">Ribosomal protein L5</fullName>
    </submittedName>
</protein>
<evidence type="ECO:0000313" key="1">
    <source>
        <dbReference type="EMBL" id="QAX27002.1"/>
    </source>
</evidence>